<dbReference type="Pfam" id="PF13557">
    <property type="entry name" value="Phenol_MetA_deg"/>
    <property type="match status" value="1"/>
</dbReference>
<dbReference type="InterPro" id="IPR025737">
    <property type="entry name" value="FApF"/>
</dbReference>
<dbReference type="EMBL" id="JANSLM010000001">
    <property type="protein sequence ID" value="MDT8835852.1"/>
    <property type="molecule type" value="Genomic_DNA"/>
</dbReference>
<dbReference type="Proteomes" id="UP001246473">
    <property type="component" value="Unassembled WGS sequence"/>
</dbReference>
<evidence type="ECO:0000313" key="3">
    <source>
        <dbReference type="Proteomes" id="UP001246473"/>
    </source>
</evidence>
<organism evidence="2 3">
    <name type="scientific">Paraburkholderia fungorum</name>
    <dbReference type="NCBI Taxonomy" id="134537"/>
    <lineage>
        <taxon>Bacteria</taxon>
        <taxon>Pseudomonadati</taxon>
        <taxon>Pseudomonadota</taxon>
        <taxon>Betaproteobacteria</taxon>
        <taxon>Burkholderiales</taxon>
        <taxon>Burkholderiaceae</taxon>
        <taxon>Paraburkholderia</taxon>
    </lineage>
</organism>
<dbReference type="RefSeq" id="WP_315696623.1">
    <property type="nucleotide sequence ID" value="NZ_JANSLM010000001.1"/>
</dbReference>
<feature type="chain" id="PRO_5042978766" evidence="1">
    <location>
        <begin position="35"/>
        <end position="310"/>
    </location>
</feature>
<comment type="caution">
    <text evidence="2">The sequence shown here is derived from an EMBL/GenBank/DDBJ whole genome shotgun (WGS) entry which is preliminary data.</text>
</comment>
<name>A0AAP5Q511_9BURK</name>
<gene>
    <name evidence="2" type="ORF">ParKJ_00305</name>
</gene>
<dbReference type="AlphaFoldDB" id="A0AAP5Q511"/>
<feature type="signal peptide" evidence="1">
    <location>
        <begin position="1"/>
        <end position="34"/>
    </location>
</feature>
<proteinExistence type="predicted"/>
<accession>A0AAP5Q511</accession>
<protein>
    <submittedName>
        <fullName evidence="2">Transporter</fullName>
    </submittedName>
</protein>
<evidence type="ECO:0000313" key="2">
    <source>
        <dbReference type="EMBL" id="MDT8835852.1"/>
    </source>
</evidence>
<sequence>MRTPGKLRRQSTSWAARRLVAGVSLAAATTHAWAAPITFNTALPVAQGDFVWREQALDMLMDRDPSPANQNIRVTGLVSVLAYGVTDDFTLFGMQPYLDKQVELTKGGQRRSLGSSNFGDLTVLGRYTVFQRNGPGRSFRIAPYVGIKLPTGKDDATSAGMRLPMPLQPGSGSWDPLAGVVVTYQTLENEFDVSGSYQRRNPANGFKFGDTAELDASWQYRLWPRSLQAGVPGFLYAVLEANLIHDGRNQTGGVDDANSGGTSLFVAPGLQYVTKSWVLEGALQVPVALNLNGTAVKTRYAVTLGFRLNF</sequence>
<reference evidence="2" key="1">
    <citation type="submission" date="2022-08" db="EMBL/GenBank/DDBJ databases">
        <authorList>
            <person name="Kim S.-J."/>
        </authorList>
    </citation>
    <scope>NUCLEOTIDE SEQUENCE</scope>
    <source>
        <strain evidence="2">KJ</strain>
    </source>
</reference>
<evidence type="ECO:0000256" key="1">
    <source>
        <dbReference type="SAM" id="SignalP"/>
    </source>
</evidence>
<keyword evidence="1" id="KW-0732">Signal</keyword>